<feature type="compositionally biased region" description="Polar residues" evidence="1">
    <location>
        <begin position="345"/>
        <end position="355"/>
    </location>
</feature>
<evidence type="ECO:0000256" key="1">
    <source>
        <dbReference type="SAM" id="MobiDB-lite"/>
    </source>
</evidence>
<dbReference type="SUPFAM" id="SSF47576">
    <property type="entry name" value="Calponin-homology domain, CH-domain"/>
    <property type="match status" value="1"/>
</dbReference>
<dbReference type="PROSITE" id="PS50021">
    <property type="entry name" value="CH"/>
    <property type="match status" value="1"/>
</dbReference>
<evidence type="ECO:0000313" key="4">
    <source>
        <dbReference type="Proteomes" id="UP000275408"/>
    </source>
</evidence>
<evidence type="ECO:0000313" key="3">
    <source>
        <dbReference type="EMBL" id="RMX52290.1"/>
    </source>
</evidence>
<sequence>MSGPLGSPNQVITTLDEDGLQELYTWIDEINLSRPKRNIWRDFSDGVLVAEIVAHFLPKMVELHNYSSTSSQAQKLTNWDTLNRKVFSKLNYTVPKGTIKEIAECKPRVIEVVLANLRMKIEKYIAKKKADTLRKQQQVYDEFSPNGPVSDHEPYLYNDGQAYLGPENNYGYAFNTSYAQRNPVNDAGGSYGAQSYQPGLNGSPRGGNARQKSKDGKGGPLGEKPKFAPAHQGKGKVPRSQSYQDINGTMDPQNPRLLLEEKEQALLASQETIQILNVKIRRLEHLLHLKDLRIDDLTKRLQQVTQPPPRQLPPQPNPPFPPAVDPSIPSMHMHHQNPLPPLHHSSYNPQQLQEH</sequence>
<organism evidence="3 4">
    <name type="scientific">Pocillopora damicornis</name>
    <name type="common">Cauliflower coral</name>
    <name type="synonym">Millepora damicornis</name>
    <dbReference type="NCBI Taxonomy" id="46731"/>
    <lineage>
        <taxon>Eukaryota</taxon>
        <taxon>Metazoa</taxon>
        <taxon>Cnidaria</taxon>
        <taxon>Anthozoa</taxon>
        <taxon>Hexacorallia</taxon>
        <taxon>Scleractinia</taxon>
        <taxon>Astrocoeniina</taxon>
        <taxon>Pocilloporidae</taxon>
        <taxon>Pocillopora</taxon>
    </lineage>
</organism>
<dbReference type="Proteomes" id="UP000275408">
    <property type="component" value="Unassembled WGS sequence"/>
</dbReference>
<keyword evidence="4" id="KW-1185">Reference proteome</keyword>
<dbReference type="InterPro" id="IPR001715">
    <property type="entry name" value="CH_dom"/>
</dbReference>
<dbReference type="InterPro" id="IPR010441">
    <property type="entry name" value="CH_2"/>
</dbReference>
<dbReference type="OMA" id="KSIVICK"/>
<dbReference type="GO" id="GO:0005930">
    <property type="term" value="C:axoneme"/>
    <property type="evidence" value="ECO:0007669"/>
    <property type="project" value="TreeGrafter"/>
</dbReference>
<dbReference type="FunFam" id="1.10.418.10:FF:000059">
    <property type="entry name" value="RIKEN cDNA 6430531B16 gene"/>
    <property type="match status" value="1"/>
</dbReference>
<dbReference type="EMBL" id="RCHS01001660">
    <property type="protein sequence ID" value="RMX52290.1"/>
    <property type="molecule type" value="Genomic_DNA"/>
</dbReference>
<gene>
    <name evidence="3" type="ORF">pdam_00010374</name>
</gene>
<feature type="region of interest" description="Disordered" evidence="1">
    <location>
        <begin position="305"/>
        <end position="355"/>
    </location>
</feature>
<dbReference type="OrthoDB" id="193300at2759"/>
<feature type="compositionally biased region" description="Pro residues" evidence="1">
    <location>
        <begin position="306"/>
        <end position="324"/>
    </location>
</feature>
<feature type="domain" description="Calponin-homology (CH)" evidence="2">
    <location>
        <begin position="17"/>
        <end position="122"/>
    </location>
</feature>
<protein>
    <recommendedName>
        <fullName evidence="2">Calponin-homology (CH) domain-containing protein</fullName>
    </recommendedName>
</protein>
<dbReference type="InterPro" id="IPR052111">
    <property type="entry name" value="Spermatogenesis_Ciliary_MAP"/>
</dbReference>
<proteinExistence type="predicted"/>
<feature type="compositionally biased region" description="Polar residues" evidence="1">
    <location>
        <begin position="239"/>
        <end position="252"/>
    </location>
</feature>
<name>A0A3M6UF42_POCDA</name>
<accession>A0A3M6UF42</accession>
<dbReference type="STRING" id="46731.A0A3M6UF42"/>
<dbReference type="Gene3D" id="1.10.418.10">
    <property type="entry name" value="Calponin-like domain"/>
    <property type="match status" value="1"/>
</dbReference>
<dbReference type="PANTHER" id="PTHR12509">
    <property type="entry name" value="SPERMATOGENESIS-ASSOCIATED 4-RELATED"/>
    <property type="match status" value="1"/>
</dbReference>
<comment type="caution">
    <text evidence="3">The sequence shown here is derived from an EMBL/GenBank/DDBJ whole genome shotgun (WGS) entry which is preliminary data.</text>
</comment>
<dbReference type="GO" id="GO:0008017">
    <property type="term" value="F:microtubule binding"/>
    <property type="evidence" value="ECO:0007669"/>
    <property type="project" value="TreeGrafter"/>
</dbReference>
<dbReference type="AlphaFoldDB" id="A0A3M6UF42"/>
<dbReference type="PANTHER" id="PTHR12509:SF9">
    <property type="entry name" value="SPERM FLAGELLAR PROTEIN 1 ISOFORM X1"/>
    <property type="match status" value="1"/>
</dbReference>
<dbReference type="GO" id="GO:0051493">
    <property type="term" value="P:regulation of cytoskeleton organization"/>
    <property type="evidence" value="ECO:0007669"/>
    <property type="project" value="TreeGrafter"/>
</dbReference>
<dbReference type="InterPro" id="IPR036872">
    <property type="entry name" value="CH_dom_sf"/>
</dbReference>
<dbReference type="Pfam" id="PF06294">
    <property type="entry name" value="CH_2"/>
    <property type="match status" value="1"/>
</dbReference>
<evidence type="ECO:0000259" key="2">
    <source>
        <dbReference type="PROSITE" id="PS50021"/>
    </source>
</evidence>
<reference evidence="3 4" key="1">
    <citation type="journal article" date="2018" name="Sci. Rep.">
        <title>Comparative analysis of the Pocillopora damicornis genome highlights role of immune system in coral evolution.</title>
        <authorList>
            <person name="Cunning R."/>
            <person name="Bay R.A."/>
            <person name="Gillette P."/>
            <person name="Baker A.C."/>
            <person name="Traylor-Knowles N."/>
        </authorList>
    </citation>
    <scope>NUCLEOTIDE SEQUENCE [LARGE SCALE GENOMIC DNA]</scope>
    <source>
        <strain evidence="3">RSMAS</strain>
        <tissue evidence="3">Whole animal</tissue>
    </source>
</reference>
<feature type="region of interest" description="Disordered" evidence="1">
    <location>
        <begin position="185"/>
        <end position="253"/>
    </location>
</feature>